<evidence type="ECO:0000313" key="2">
    <source>
        <dbReference type="Proteomes" id="UP000034588"/>
    </source>
</evidence>
<sequence length="575" mass="62102">MNLPDVTFTTLMRDFESLKNEMISRIPFFTPEWTDRSLSDPGIGLIHIFSWVLDAYHWVAEMLLNEAFLATCKRRSSLLLHLKQQGTEIQPPTAATATVTITITSVETGLEGASLKKGWQVQAALPSTSVVFETLTAIDLPAAGESIDVTVRAQESTYSNLGTTTGRAFQQFTIPSTTILQNASQQTIRILVGSLEYTTVSSLAFSGPSDRHVAVERNYGKYPVLTFGDGNKGYLPPVGTAVKAYYAEGGGTSGNKASAGTITKIVSSVPNGYRLSVTNTTNATGGGDWEAFEAARARGPATWAAQDRAVTPADYEASVLGVPGVLKCRAEPKSYSTLVIWAVPQGGGQASTALRQEIMTAIADRISTDGVIVGEWDPDAGSYRTVRYVKIDITARVRVLDGYSQSVTWAAVKLAVETWLATSARDFGELPSGKLYLGDCYEVLEAVEGVSSVDVLSFTRRVEAVWTIKSGDAALITGSILTEAAPDERWWVEFTSPRTFKVYGEAYGGQGRGTVNADFTASSGHFAFRLSDGTVDMAAGDKFWFKTCPRVSNISLDPMEFPTLYTLRPIMEGGY</sequence>
<comment type="caution">
    <text evidence="1">The sequence shown here is derived from an EMBL/GenBank/DDBJ whole genome shotgun (WGS) entry which is preliminary data.</text>
</comment>
<evidence type="ECO:0000313" key="1">
    <source>
        <dbReference type="EMBL" id="KKW12456.1"/>
    </source>
</evidence>
<accession>A0A0G1W139</accession>
<gene>
    <name evidence="1" type="ORF">UY48_C0012G0003</name>
</gene>
<dbReference type="AlphaFoldDB" id="A0A0G1W139"/>
<organism evidence="1 2">
    <name type="scientific">Candidatus Gottesmanbacteria bacterium GW2011_GWB1_49_7</name>
    <dbReference type="NCBI Taxonomy" id="1618448"/>
    <lineage>
        <taxon>Bacteria</taxon>
        <taxon>Candidatus Gottesmaniibacteriota</taxon>
    </lineage>
</organism>
<dbReference type="EMBL" id="LCQD01000012">
    <property type="protein sequence ID" value="KKW12456.1"/>
    <property type="molecule type" value="Genomic_DNA"/>
</dbReference>
<proteinExistence type="predicted"/>
<name>A0A0G1W139_9BACT</name>
<protein>
    <submittedName>
        <fullName evidence="1">Baseplate J family protein</fullName>
    </submittedName>
</protein>
<dbReference type="Proteomes" id="UP000034588">
    <property type="component" value="Unassembled WGS sequence"/>
</dbReference>
<reference evidence="1 2" key="1">
    <citation type="journal article" date="2015" name="Nature">
        <title>rRNA introns, odd ribosomes, and small enigmatic genomes across a large radiation of phyla.</title>
        <authorList>
            <person name="Brown C.T."/>
            <person name="Hug L.A."/>
            <person name="Thomas B.C."/>
            <person name="Sharon I."/>
            <person name="Castelle C.J."/>
            <person name="Singh A."/>
            <person name="Wilkins M.J."/>
            <person name="Williams K.H."/>
            <person name="Banfield J.F."/>
        </authorList>
    </citation>
    <scope>NUCLEOTIDE SEQUENCE [LARGE SCALE GENOMIC DNA]</scope>
</reference>